<keyword evidence="3 6" id="KW-0808">Transferase</keyword>
<accession>A0ABY4YTV4</accession>
<dbReference type="RefSeq" id="WP_252592892.1">
    <property type="nucleotide sequence ID" value="NZ_CP099489.1"/>
</dbReference>
<sequence>MAGQGYAVHLLCGSTSAELEALCHREHATLHVAETAREPSVRSDLRSFLGVLRSMRSLRPHVLVAGTPKMSLLSLVAARMLRVPVRIYLCHGLRFEGANGLARRTLQLLERVLITCATDVVAVSATVRDALITMGASTARLHLVGHGSANGVDHHRFTSEVPDKVATRQFSDETPFVLLFVGRLTRDKGTLELEAIARHFSSNPNVLLKIVGTPEAADQEDQRRIERLTTMAGVDYIPHVVDVERAYGAADLLVLPTRREGLSTVVIEAGACGVPTVAYAVTGTIDCIQDGVTGTLVPPGDLGGLIRAIETFADDPERTKGAGRAAARLVRARFDQPVVWQLWAEFLAARRESWAT</sequence>
<dbReference type="Proteomes" id="UP001056455">
    <property type="component" value="Chromosome"/>
</dbReference>
<dbReference type="InterPro" id="IPR028098">
    <property type="entry name" value="Glyco_trans_4-like_N"/>
</dbReference>
<dbReference type="SUPFAM" id="SSF53756">
    <property type="entry name" value="UDP-Glycosyltransferase/glycogen phosphorylase"/>
    <property type="match status" value="1"/>
</dbReference>
<evidence type="ECO:0000256" key="1">
    <source>
        <dbReference type="ARBA" id="ARBA00021292"/>
    </source>
</evidence>
<evidence type="ECO:0000259" key="5">
    <source>
        <dbReference type="Pfam" id="PF13579"/>
    </source>
</evidence>
<dbReference type="EMBL" id="CP099489">
    <property type="protein sequence ID" value="USQ79788.1"/>
    <property type="molecule type" value="Genomic_DNA"/>
</dbReference>
<dbReference type="PANTHER" id="PTHR45947">
    <property type="entry name" value="SULFOQUINOVOSYL TRANSFERASE SQD2"/>
    <property type="match status" value="1"/>
</dbReference>
<dbReference type="Pfam" id="PF13579">
    <property type="entry name" value="Glyco_trans_4_4"/>
    <property type="match status" value="1"/>
</dbReference>
<reference evidence="6" key="1">
    <citation type="submission" date="2022-06" db="EMBL/GenBank/DDBJ databases">
        <title>Ornithinimicrobium HY1793.</title>
        <authorList>
            <person name="Huang Y."/>
        </authorList>
    </citation>
    <scope>NUCLEOTIDE SEQUENCE</scope>
    <source>
        <strain evidence="6">HY1793</strain>
    </source>
</reference>
<dbReference type="GO" id="GO:0016757">
    <property type="term" value="F:glycosyltransferase activity"/>
    <property type="evidence" value="ECO:0007669"/>
    <property type="project" value="UniProtKB-KW"/>
</dbReference>
<evidence type="ECO:0000256" key="3">
    <source>
        <dbReference type="ARBA" id="ARBA00022679"/>
    </source>
</evidence>
<name>A0ABY4YTV4_9MICO</name>
<organism evidence="6 7">
    <name type="scientific">Ornithinimicrobium faecis</name>
    <dbReference type="NCBI Taxonomy" id="2934158"/>
    <lineage>
        <taxon>Bacteria</taxon>
        <taxon>Bacillati</taxon>
        <taxon>Actinomycetota</taxon>
        <taxon>Actinomycetes</taxon>
        <taxon>Micrococcales</taxon>
        <taxon>Ornithinimicrobiaceae</taxon>
        <taxon>Ornithinimicrobium</taxon>
    </lineage>
</organism>
<evidence type="ECO:0000259" key="4">
    <source>
        <dbReference type="Pfam" id="PF00534"/>
    </source>
</evidence>
<feature type="domain" description="Glycosyltransferase subfamily 4-like N-terminal" evidence="5">
    <location>
        <begin position="1"/>
        <end position="145"/>
    </location>
</feature>
<evidence type="ECO:0000313" key="7">
    <source>
        <dbReference type="Proteomes" id="UP001056455"/>
    </source>
</evidence>
<dbReference type="InterPro" id="IPR050194">
    <property type="entry name" value="Glycosyltransferase_grp1"/>
</dbReference>
<protein>
    <recommendedName>
        <fullName evidence="1">D-inositol 3-phosphate glycosyltransferase</fullName>
    </recommendedName>
</protein>
<dbReference type="Gene3D" id="3.40.50.2000">
    <property type="entry name" value="Glycogen Phosphorylase B"/>
    <property type="match status" value="2"/>
</dbReference>
<dbReference type="Pfam" id="PF00534">
    <property type="entry name" value="Glycos_transf_1"/>
    <property type="match status" value="1"/>
</dbReference>
<dbReference type="InterPro" id="IPR001296">
    <property type="entry name" value="Glyco_trans_1"/>
</dbReference>
<feature type="domain" description="Glycosyl transferase family 1" evidence="4">
    <location>
        <begin position="170"/>
        <end position="326"/>
    </location>
</feature>
<evidence type="ECO:0000256" key="2">
    <source>
        <dbReference type="ARBA" id="ARBA00022676"/>
    </source>
</evidence>
<keyword evidence="7" id="KW-1185">Reference proteome</keyword>
<evidence type="ECO:0000313" key="6">
    <source>
        <dbReference type="EMBL" id="USQ79788.1"/>
    </source>
</evidence>
<keyword evidence="2 6" id="KW-0328">Glycosyltransferase</keyword>
<proteinExistence type="predicted"/>
<dbReference type="PANTHER" id="PTHR45947:SF3">
    <property type="entry name" value="SULFOQUINOVOSYL TRANSFERASE SQD2"/>
    <property type="match status" value="1"/>
</dbReference>
<gene>
    <name evidence="6" type="ORF">NF556_19725</name>
</gene>